<dbReference type="Proteomes" id="UP000698963">
    <property type="component" value="Unassembled WGS sequence"/>
</dbReference>
<dbReference type="Gene3D" id="1.20.5.110">
    <property type="match status" value="1"/>
</dbReference>
<proteinExistence type="inferred from homology"/>
<dbReference type="NCBIfam" id="TIGR02795">
    <property type="entry name" value="tol_pal_ybgF"/>
    <property type="match status" value="1"/>
</dbReference>
<feature type="repeat" description="TPR" evidence="1">
    <location>
        <begin position="201"/>
        <end position="234"/>
    </location>
</feature>
<dbReference type="EMBL" id="DYZA01000234">
    <property type="protein sequence ID" value="HJD98250.1"/>
    <property type="molecule type" value="Genomic_DNA"/>
</dbReference>
<evidence type="ECO:0000256" key="3">
    <source>
        <dbReference type="SAM" id="MobiDB-lite"/>
    </source>
</evidence>
<gene>
    <name evidence="5" type="primary">ybgF</name>
    <name evidence="5" type="ORF">K8W16_11475</name>
</gene>
<name>A0A921AXQ2_9BACT</name>
<evidence type="ECO:0000313" key="6">
    <source>
        <dbReference type="Proteomes" id="UP000698963"/>
    </source>
</evidence>
<feature type="region of interest" description="Disordered" evidence="3">
    <location>
        <begin position="135"/>
        <end position="155"/>
    </location>
</feature>
<dbReference type="HAMAP" id="MF_02066">
    <property type="entry name" value="CpoB"/>
    <property type="match status" value="1"/>
</dbReference>
<evidence type="ECO:0000313" key="5">
    <source>
        <dbReference type="EMBL" id="HJD98250.1"/>
    </source>
</evidence>
<protein>
    <submittedName>
        <fullName evidence="5">Tol-pal system protein YbgF</fullName>
    </submittedName>
</protein>
<feature type="coiled-coil region" evidence="2">
    <location>
        <begin position="28"/>
        <end position="76"/>
    </location>
</feature>
<evidence type="ECO:0000256" key="1">
    <source>
        <dbReference type="PROSITE-ProRule" id="PRU00339"/>
    </source>
</evidence>
<organism evidence="5 6">
    <name type="scientific">Mailhella massiliensis</name>
    <dbReference type="NCBI Taxonomy" id="1903261"/>
    <lineage>
        <taxon>Bacteria</taxon>
        <taxon>Pseudomonadati</taxon>
        <taxon>Thermodesulfobacteriota</taxon>
        <taxon>Desulfovibrionia</taxon>
        <taxon>Desulfovibrionales</taxon>
        <taxon>Desulfovibrionaceae</taxon>
        <taxon>Mailhella</taxon>
    </lineage>
</organism>
<dbReference type="Gene3D" id="1.25.40.10">
    <property type="entry name" value="Tetratricopeptide repeat domain"/>
    <property type="match status" value="1"/>
</dbReference>
<keyword evidence="2" id="KW-0175">Coiled coil</keyword>
<dbReference type="SUPFAM" id="SSF48452">
    <property type="entry name" value="TPR-like"/>
    <property type="match status" value="1"/>
</dbReference>
<dbReference type="InterPro" id="IPR011990">
    <property type="entry name" value="TPR-like_helical_dom_sf"/>
</dbReference>
<feature type="signal peptide" evidence="4">
    <location>
        <begin position="1"/>
        <end position="25"/>
    </location>
</feature>
<dbReference type="Pfam" id="PF13432">
    <property type="entry name" value="TPR_16"/>
    <property type="match status" value="1"/>
</dbReference>
<dbReference type="RefSeq" id="WP_304123938.1">
    <property type="nucleotide sequence ID" value="NZ_DYZA01000234.1"/>
</dbReference>
<evidence type="ECO:0000256" key="2">
    <source>
        <dbReference type="SAM" id="Coils"/>
    </source>
</evidence>
<dbReference type="InterPro" id="IPR014162">
    <property type="entry name" value="CpoB_C"/>
</dbReference>
<keyword evidence="4" id="KW-0732">Signal</keyword>
<evidence type="ECO:0000256" key="4">
    <source>
        <dbReference type="SAM" id="SignalP"/>
    </source>
</evidence>
<comment type="caution">
    <text evidence="5">The sequence shown here is derived from an EMBL/GenBank/DDBJ whole genome shotgun (WGS) entry which is preliminary data.</text>
</comment>
<dbReference type="GO" id="GO:0051301">
    <property type="term" value="P:cell division"/>
    <property type="evidence" value="ECO:0007669"/>
    <property type="project" value="InterPro"/>
</dbReference>
<reference evidence="5" key="2">
    <citation type="submission" date="2021-09" db="EMBL/GenBank/DDBJ databases">
        <authorList>
            <person name="Gilroy R."/>
        </authorList>
    </citation>
    <scope>NUCLEOTIDE SEQUENCE</scope>
    <source>
        <strain evidence="5">ChiGjej2B2-19336</strain>
    </source>
</reference>
<dbReference type="AlphaFoldDB" id="A0A921AXQ2"/>
<dbReference type="PROSITE" id="PS51257">
    <property type="entry name" value="PROKAR_LIPOPROTEIN"/>
    <property type="match status" value="1"/>
</dbReference>
<dbReference type="Pfam" id="PF13174">
    <property type="entry name" value="TPR_6"/>
    <property type="match status" value="1"/>
</dbReference>
<reference evidence="5" key="1">
    <citation type="journal article" date="2021" name="PeerJ">
        <title>Extensive microbial diversity within the chicken gut microbiome revealed by metagenomics and culture.</title>
        <authorList>
            <person name="Gilroy R."/>
            <person name="Ravi A."/>
            <person name="Getino M."/>
            <person name="Pursley I."/>
            <person name="Horton D.L."/>
            <person name="Alikhan N.F."/>
            <person name="Baker D."/>
            <person name="Gharbi K."/>
            <person name="Hall N."/>
            <person name="Watson M."/>
            <person name="Adriaenssens E.M."/>
            <person name="Foster-Nyarko E."/>
            <person name="Jarju S."/>
            <person name="Secka A."/>
            <person name="Antonio M."/>
            <person name="Oren A."/>
            <person name="Chaudhuri R.R."/>
            <person name="La Ragione R."/>
            <person name="Hildebrand F."/>
            <person name="Pallen M.J."/>
        </authorList>
    </citation>
    <scope>NUCLEOTIDE SEQUENCE</scope>
    <source>
        <strain evidence="5">ChiGjej2B2-19336</strain>
    </source>
</reference>
<dbReference type="InterPro" id="IPR034706">
    <property type="entry name" value="CpoB"/>
</dbReference>
<dbReference type="InterPro" id="IPR019734">
    <property type="entry name" value="TPR_rpt"/>
</dbReference>
<dbReference type="PROSITE" id="PS50005">
    <property type="entry name" value="TPR"/>
    <property type="match status" value="1"/>
</dbReference>
<feature type="chain" id="PRO_5039940447" evidence="4">
    <location>
        <begin position="26"/>
        <end position="286"/>
    </location>
</feature>
<accession>A0A921AXQ2</accession>
<keyword evidence="1" id="KW-0802">TPR repeat</keyword>
<sequence>MDLWKWGRNLALLSLPLMLTACVSASEHNALQAQVNQMNRQMSSSQTNQADSWSQLMELRQEVAELRGQLDTLNYALQRAGGAQKLAETVALHDRALRLAESQMALDLQLTPDTAVQGMPGAAPGMTPGMVPGAGTGDASAQPSLQPAAPAVPAAQPQGNVDMAQALYDNGMQAFNNRQYQAALRSFSDFTKTYSKNKLVSNAWFWQGECQYQMKNYAEAVLAYENVISGYPNSVKAPASYLKQGMSFLQLNKKAAAKQRLTELTRKYPKAPEATRARQVIKQNKL</sequence>